<dbReference type="Proteomes" id="UP000271162">
    <property type="component" value="Unassembled WGS sequence"/>
</dbReference>
<evidence type="ECO:0000256" key="2">
    <source>
        <dbReference type="ARBA" id="ARBA00023054"/>
    </source>
</evidence>
<evidence type="ECO:0000313" key="5">
    <source>
        <dbReference type="EMBL" id="VDL74163.1"/>
    </source>
</evidence>
<dbReference type="AlphaFoldDB" id="A0A0N4Y3Z4"/>
<keyword evidence="2 3" id="KW-0175">Coiled coil</keyword>
<feature type="compositionally biased region" description="Basic and acidic residues" evidence="4">
    <location>
        <begin position="177"/>
        <end position="187"/>
    </location>
</feature>
<reference evidence="7" key="1">
    <citation type="submission" date="2017-02" db="UniProtKB">
        <authorList>
            <consortium name="WormBaseParasite"/>
        </authorList>
    </citation>
    <scope>IDENTIFICATION</scope>
</reference>
<evidence type="ECO:0000256" key="3">
    <source>
        <dbReference type="SAM" id="Coils"/>
    </source>
</evidence>
<feature type="region of interest" description="Disordered" evidence="4">
    <location>
        <begin position="174"/>
        <end position="214"/>
    </location>
</feature>
<gene>
    <name evidence="5" type="ORF">NBR_LOCUS10574</name>
</gene>
<feature type="coiled-coil region" evidence="3">
    <location>
        <begin position="123"/>
        <end position="150"/>
    </location>
</feature>
<dbReference type="PANTHER" id="PTHR12186:SF2">
    <property type="entry name" value="FGFR1 ONCOGENE PARTNER 2 HOMOLOG"/>
    <property type="match status" value="1"/>
</dbReference>
<dbReference type="PANTHER" id="PTHR12186">
    <property type="entry name" value="SIKE FAMILY MEMBER"/>
    <property type="match status" value="1"/>
</dbReference>
<dbReference type="InterPro" id="IPR008555">
    <property type="entry name" value="SIKE"/>
</dbReference>
<dbReference type="Pfam" id="PF05769">
    <property type="entry name" value="SIKE"/>
    <property type="match status" value="1"/>
</dbReference>
<evidence type="ECO:0000313" key="7">
    <source>
        <dbReference type="WBParaSite" id="NBR_0001057301-mRNA-1"/>
    </source>
</evidence>
<dbReference type="EMBL" id="UYSL01020343">
    <property type="protein sequence ID" value="VDL74163.1"/>
    <property type="molecule type" value="Genomic_DNA"/>
</dbReference>
<comment type="similarity">
    <text evidence="1">Belongs to the SIKE family.</text>
</comment>
<protein>
    <submittedName>
        <fullName evidence="7">CCDC85C</fullName>
    </submittedName>
</protein>
<organism evidence="7">
    <name type="scientific">Nippostrongylus brasiliensis</name>
    <name type="common">Rat hookworm</name>
    <dbReference type="NCBI Taxonomy" id="27835"/>
    <lineage>
        <taxon>Eukaryota</taxon>
        <taxon>Metazoa</taxon>
        <taxon>Ecdysozoa</taxon>
        <taxon>Nematoda</taxon>
        <taxon>Chromadorea</taxon>
        <taxon>Rhabditida</taxon>
        <taxon>Rhabditina</taxon>
        <taxon>Rhabditomorpha</taxon>
        <taxon>Strongyloidea</taxon>
        <taxon>Heligmosomidae</taxon>
        <taxon>Nippostrongylus</taxon>
    </lineage>
</organism>
<accession>A0A0N4Y3Z4</accession>
<keyword evidence="6" id="KW-1185">Reference proteome</keyword>
<reference evidence="5 6" key="2">
    <citation type="submission" date="2018-11" db="EMBL/GenBank/DDBJ databases">
        <authorList>
            <consortium name="Pathogen Informatics"/>
        </authorList>
    </citation>
    <scope>NUCLEOTIDE SEQUENCE [LARGE SCALE GENOMIC DNA]</scope>
</reference>
<evidence type="ECO:0000256" key="4">
    <source>
        <dbReference type="SAM" id="MobiDB-lite"/>
    </source>
</evidence>
<dbReference type="OMA" id="QWTLHLV"/>
<evidence type="ECO:0000313" key="6">
    <source>
        <dbReference type="Proteomes" id="UP000271162"/>
    </source>
</evidence>
<feature type="region of interest" description="Disordered" evidence="4">
    <location>
        <begin position="28"/>
        <end position="52"/>
    </location>
</feature>
<proteinExistence type="inferred from homology"/>
<evidence type="ECO:0000256" key="1">
    <source>
        <dbReference type="ARBA" id="ARBA00005537"/>
    </source>
</evidence>
<sequence>MANLITPVDVPSIVKDFQKIVVDLKESEKRHIPGQNPEEHKKNRNRQLRDLDNENRQLRQLYEDSQWTLHLVMESHRRLMEETFDQDDGLDLSQDASDDELEDRKQDLHVLVAQMAHAVNGVYRYEEQMVNKLQKRIIELREENDILRCILDSESGADLDSIYQRFLGRSCGSLPKTDSELDTHSSDDTDSSAQLEEQPTPRKKQSVIENPKFM</sequence>
<dbReference type="WBParaSite" id="NBR_0001057301-mRNA-1">
    <property type="protein sequence ID" value="NBR_0001057301-mRNA-1"/>
    <property type="gene ID" value="NBR_0001057301"/>
</dbReference>
<name>A0A0N4Y3Z4_NIPBR</name>